<evidence type="ECO:0000313" key="2">
    <source>
        <dbReference type="Proteomes" id="UP000708576"/>
    </source>
</evidence>
<accession>A0ABS5JZN4</accession>
<evidence type="ECO:0000313" key="1">
    <source>
        <dbReference type="EMBL" id="MBS2100265.1"/>
    </source>
</evidence>
<proteinExistence type="predicted"/>
<name>A0ABS5JZN4_9BACT</name>
<protein>
    <submittedName>
        <fullName evidence="1">Uncharacterized protein</fullName>
    </submittedName>
</protein>
<sequence>MTEIQLNQKEMFGSVLSYLNLRSSVWSVIPKIGVIKNEFEELVASIGAKVIDQDKAKTYLGMEKNQLKRLIAEKADVLNDQVEAFAIIESKAELALRMNQSMTDLYRLKNEMFVDKVTEILEKSENNIDALSGGYGVTADQLVDIDGDLDNFKELNGMPRKYKIDSVIATKDLEVLFADTNALLNNKLDKLMKIFKHRDASFYNGYLAARRIVNN</sequence>
<dbReference type="RefSeq" id="WP_212217758.1">
    <property type="nucleotide sequence ID" value="NZ_JAGUCO010000020.1"/>
</dbReference>
<dbReference type="EMBL" id="JAGUCO010000020">
    <property type="protein sequence ID" value="MBS2100265.1"/>
    <property type="molecule type" value="Genomic_DNA"/>
</dbReference>
<comment type="caution">
    <text evidence="1">The sequence shown here is derived from an EMBL/GenBank/DDBJ whole genome shotgun (WGS) entry which is preliminary data.</text>
</comment>
<reference evidence="1 2" key="1">
    <citation type="journal article" date="2015" name="Int. J. Syst. Evol. Microbiol.">
        <title>Carboxylicivirga linearis sp. nov., isolated from a sea cucumber culture pond.</title>
        <authorList>
            <person name="Wang F.Q."/>
            <person name="Zhou Y.X."/>
            <person name="Lin X.Z."/>
            <person name="Chen G.J."/>
            <person name="Du Z.J."/>
        </authorList>
    </citation>
    <scope>NUCLEOTIDE SEQUENCE [LARGE SCALE GENOMIC DNA]</scope>
    <source>
        <strain evidence="1 2">FB218</strain>
    </source>
</reference>
<organism evidence="1 2">
    <name type="scientific">Carboxylicivirga linearis</name>
    <dbReference type="NCBI Taxonomy" id="1628157"/>
    <lineage>
        <taxon>Bacteria</taxon>
        <taxon>Pseudomonadati</taxon>
        <taxon>Bacteroidota</taxon>
        <taxon>Bacteroidia</taxon>
        <taxon>Marinilabiliales</taxon>
        <taxon>Marinilabiliaceae</taxon>
        <taxon>Carboxylicivirga</taxon>
    </lineage>
</organism>
<dbReference type="Proteomes" id="UP000708576">
    <property type="component" value="Unassembled WGS sequence"/>
</dbReference>
<keyword evidence="2" id="KW-1185">Reference proteome</keyword>
<gene>
    <name evidence="1" type="ORF">KEM10_18405</name>
</gene>